<proteinExistence type="inferred from homology"/>
<protein>
    <recommendedName>
        <fullName evidence="6">Aspartyl aminopeptidase</fullName>
        <ecNumber evidence="5">3.4.11.21</ecNumber>
    </recommendedName>
</protein>
<sequence length="412" mass="45656">NRTAIVAFAVGGGYVPGNGFAIVAAHTDSPCLRVKPVSKLTSEKFNQVGVAAYGGGIWRTWFDRDLSVAGEVVVRAVRYTSHEDTRKMKDVDHKYNFQGDTLARRLVNIQHPILYIPNLAIHLCKDKEKFECNKETQLRPILETTAAAEINAPKREPLIVESDARKDPRDIMSDHHSNFLDLIAVAAHTTADQIVDMDLFLYDANPAVTIPNIEPRIGGIHDEFITGARLDNLVGTYAVFQGLLESLIDDRLLADDSNIRIAAAYDNEEVGSQTAQGAQSAFTEYVLRRLASGGEPCAFEEAIGRSILISADQAHAVHPNYGESYEARTLNWHRSPQTVRGERCGELHDSMRTRFQANHRPYFHSGVVVKINLNQRYATTSTTHSVLKQIAAEANVPLQVRLSRSRISALCS</sequence>
<dbReference type="InterPro" id="IPR023358">
    <property type="entry name" value="Peptidase_M18_dom2"/>
</dbReference>
<evidence type="ECO:0000256" key="11">
    <source>
        <dbReference type="ARBA" id="ARBA00022833"/>
    </source>
</evidence>
<gene>
    <name evidence="14" type="ORF">HPBE_LOCUS21784</name>
</gene>
<dbReference type="EC" id="3.4.11.21" evidence="5"/>
<name>A0A3P8D9G3_HELPZ</name>
<dbReference type="OrthoDB" id="9880441at2759"/>
<dbReference type="Gene3D" id="3.40.630.10">
    <property type="entry name" value="Zn peptidases"/>
    <property type="match status" value="1"/>
</dbReference>
<dbReference type="SUPFAM" id="SSF53187">
    <property type="entry name" value="Zn-dependent exopeptidases"/>
    <property type="match status" value="2"/>
</dbReference>
<evidence type="ECO:0000256" key="8">
    <source>
        <dbReference type="ARBA" id="ARBA00022670"/>
    </source>
</evidence>
<keyword evidence="12 13" id="KW-0482">Metalloprotease</keyword>
<evidence type="ECO:0000256" key="13">
    <source>
        <dbReference type="RuleBase" id="RU004386"/>
    </source>
</evidence>
<evidence type="ECO:0000256" key="3">
    <source>
        <dbReference type="ARBA" id="ARBA00008290"/>
    </source>
</evidence>
<feature type="non-terminal residue" evidence="14">
    <location>
        <position position="1"/>
    </location>
</feature>
<keyword evidence="7 13" id="KW-0031">Aminopeptidase</keyword>
<keyword evidence="11 13" id="KW-0862">Zinc</keyword>
<keyword evidence="9 13" id="KW-0479">Metal-binding</keyword>
<evidence type="ECO:0000256" key="6">
    <source>
        <dbReference type="ARBA" id="ARBA00015118"/>
    </source>
</evidence>
<comment type="cofactor">
    <cofactor evidence="2">
        <name>Zn(2+)</name>
        <dbReference type="ChEBI" id="CHEBI:29105"/>
    </cofactor>
</comment>
<dbReference type="Pfam" id="PF02127">
    <property type="entry name" value="Peptidase_M18"/>
    <property type="match status" value="2"/>
</dbReference>
<reference evidence="16" key="2">
    <citation type="submission" date="2019-09" db="UniProtKB">
        <authorList>
            <consortium name="WormBaseParasite"/>
        </authorList>
    </citation>
    <scope>IDENTIFICATION</scope>
</reference>
<dbReference type="GO" id="GO:0005737">
    <property type="term" value="C:cytoplasm"/>
    <property type="evidence" value="ECO:0007669"/>
    <property type="project" value="UniProtKB-ARBA"/>
</dbReference>
<comment type="subunit">
    <text evidence="4">Tetrahedron-shaped homododecamer built from six homodimers.</text>
</comment>
<dbReference type="InterPro" id="IPR001948">
    <property type="entry name" value="Peptidase_M18"/>
</dbReference>
<dbReference type="GO" id="GO:0006508">
    <property type="term" value="P:proteolysis"/>
    <property type="evidence" value="ECO:0007669"/>
    <property type="project" value="UniProtKB-KW"/>
</dbReference>
<dbReference type="GO" id="GO:0008237">
    <property type="term" value="F:metallopeptidase activity"/>
    <property type="evidence" value="ECO:0007669"/>
    <property type="project" value="UniProtKB-KW"/>
</dbReference>
<evidence type="ECO:0000313" key="15">
    <source>
        <dbReference type="Proteomes" id="UP000050761"/>
    </source>
</evidence>
<evidence type="ECO:0000256" key="2">
    <source>
        <dbReference type="ARBA" id="ARBA00001947"/>
    </source>
</evidence>
<evidence type="ECO:0000256" key="10">
    <source>
        <dbReference type="ARBA" id="ARBA00022801"/>
    </source>
</evidence>
<evidence type="ECO:0000313" key="14">
    <source>
        <dbReference type="EMBL" id="VDP28045.1"/>
    </source>
</evidence>
<dbReference type="SUPFAM" id="SSF101821">
    <property type="entry name" value="Aminopeptidase/glucanase lid domain"/>
    <property type="match status" value="1"/>
</dbReference>
<dbReference type="FunFam" id="2.30.250.10:FF:000001">
    <property type="entry name" value="Aspartyl aminopeptidase 1"/>
    <property type="match status" value="1"/>
</dbReference>
<evidence type="ECO:0000256" key="9">
    <source>
        <dbReference type="ARBA" id="ARBA00022723"/>
    </source>
</evidence>
<dbReference type="PANTHER" id="PTHR28570:SF3">
    <property type="entry name" value="ASPARTYL AMINOPEPTIDASE"/>
    <property type="match status" value="1"/>
</dbReference>
<dbReference type="AlphaFoldDB" id="A0A3P8D9G3"/>
<reference evidence="14 15" key="1">
    <citation type="submission" date="2018-11" db="EMBL/GenBank/DDBJ databases">
        <authorList>
            <consortium name="Pathogen Informatics"/>
        </authorList>
    </citation>
    <scope>NUCLEOTIDE SEQUENCE [LARGE SCALE GENOMIC DNA]</scope>
</reference>
<dbReference type="WBParaSite" id="HPBE_0002178501-mRNA-1">
    <property type="protein sequence ID" value="HPBE_0002178501-mRNA-1"/>
    <property type="gene ID" value="HPBE_0002178501"/>
</dbReference>
<evidence type="ECO:0000256" key="4">
    <source>
        <dbReference type="ARBA" id="ARBA00011395"/>
    </source>
</evidence>
<organism evidence="14">
    <name type="scientific">Heligmosomoides polygyrus</name>
    <name type="common">Parasitic roundworm</name>
    <dbReference type="NCBI Taxonomy" id="6339"/>
    <lineage>
        <taxon>Eukaryota</taxon>
        <taxon>Metazoa</taxon>
        <taxon>Ecdysozoa</taxon>
        <taxon>Nematoda</taxon>
        <taxon>Chromadorea</taxon>
        <taxon>Rhabditida</taxon>
        <taxon>Rhabditina</taxon>
        <taxon>Rhabditomorpha</taxon>
        <taxon>Strongyloidea</taxon>
        <taxon>Heligmosomidae</taxon>
        <taxon>Heligmosomoides</taxon>
    </lineage>
</organism>
<dbReference type="EMBL" id="UZAH01033332">
    <property type="protein sequence ID" value="VDP28045.1"/>
    <property type="molecule type" value="Genomic_DNA"/>
</dbReference>
<evidence type="ECO:0000256" key="7">
    <source>
        <dbReference type="ARBA" id="ARBA00022438"/>
    </source>
</evidence>
<evidence type="ECO:0000256" key="1">
    <source>
        <dbReference type="ARBA" id="ARBA00001335"/>
    </source>
</evidence>
<dbReference type="PRINTS" id="PR00932">
    <property type="entry name" value="AMINO1PTASE"/>
</dbReference>
<dbReference type="GO" id="GO:0008270">
    <property type="term" value="F:zinc ion binding"/>
    <property type="evidence" value="ECO:0007669"/>
    <property type="project" value="InterPro"/>
</dbReference>
<dbReference type="Gene3D" id="2.30.250.10">
    <property type="entry name" value="Aminopeptidase i, Domain 2"/>
    <property type="match status" value="1"/>
</dbReference>
<evidence type="ECO:0000256" key="5">
    <source>
        <dbReference type="ARBA" id="ARBA00011965"/>
    </source>
</evidence>
<accession>A0A3P8D9G3</accession>
<dbReference type="Proteomes" id="UP000050761">
    <property type="component" value="Unassembled WGS sequence"/>
</dbReference>
<evidence type="ECO:0000256" key="12">
    <source>
        <dbReference type="ARBA" id="ARBA00023049"/>
    </source>
</evidence>
<dbReference type="GO" id="GO:0004177">
    <property type="term" value="F:aminopeptidase activity"/>
    <property type="evidence" value="ECO:0007669"/>
    <property type="project" value="UniProtKB-KW"/>
</dbReference>
<keyword evidence="10 13" id="KW-0378">Hydrolase</keyword>
<comment type="catalytic activity">
    <reaction evidence="1">
        <text>Release of an N-terminal aspartate or glutamate from a peptide, with a preference for aspartate.</text>
        <dbReference type="EC" id="3.4.11.21"/>
    </reaction>
</comment>
<keyword evidence="15" id="KW-1185">Reference proteome</keyword>
<keyword evidence="8 13" id="KW-0645">Protease</keyword>
<evidence type="ECO:0000313" key="16">
    <source>
        <dbReference type="WBParaSite" id="HPBE_0002178501-mRNA-1"/>
    </source>
</evidence>
<comment type="similarity">
    <text evidence="3 13">Belongs to the peptidase M18 family.</text>
</comment>
<dbReference type="PANTHER" id="PTHR28570">
    <property type="entry name" value="ASPARTYL AMINOPEPTIDASE"/>
    <property type="match status" value="1"/>
</dbReference>